<evidence type="ECO:0000256" key="3">
    <source>
        <dbReference type="ARBA" id="ARBA00024247"/>
    </source>
</evidence>
<organism evidence="4 5">
    <name type="scientific">Joostella atrarenae</name>
    <dbReference type="NCBI Taxonomy" id="679257"/>
    <lineage>
        <taxon>Bacteria</taxon>
        <taxon>Pseudomonadati</taxon>
        <taxon>Bacteroidota</taxon>
        <taxon>Flavobacteriia</taxon>
        <taxon>Flavobacteriales</taxon>
        <taxon>Flavobacteriaceae</taxon>
        <taxon>Joostella</taxon>
    </lineage>
</organism>
<comment type="similarity">
    <text evidence="2">Belongs to the MoaD family.</text>
</comment>
<dbReference type="PANTHER" id="PTHR33359">
    <property type="entry name" value="MOLYBDOPTERIN SYNTHASE SULFUR CARRIER SUBUNIT"/>
    <property type="match status" value="1"/>
</dbReference>
<accession>A0ABS9J0M1</accession>
<dbReference type="InterPro" id="IPR003749">
    <property type="entry name" value="ThiS/MoaD-like"/>
</dbReference>
<dbReference type="RefSeq" id="WP_236957936.1">
    <property type="nucleotide sequence ID" value="NZ_JAETXX010000001.1"/>
</dbReference>
<evidence type="ECO:0000256" key="2">
    <source>
        <dbReference type="ARBA" id="ARBA00024200"/>
    </source>
</evidence>
<protein>
    <recommendedName>
        <fullName evidence="3">Molybdopterin synthase sulfur carrier subunit</fullName>
    </recommendedName>
</protein>
<dbReference type="SUPFAM" id="SSF54285">
    <property type="entry name" value="MoaD/ThiS"/>
    <property type="match status" value="1"/>
</dbReference>
<evidence type="ECO:0000313" key="4">
    <source>
        <dbReference type="EMBL" id="MCF8713979.1"/>
    </source>
</evidence>
<keyword evidence="1" id="KW-0547">Nucleotide-binding</keyword>
<dbReference type="CDD" id="cd00754">
    <property type="entry name" value="Ubl_MoaD"/>
    <property type="match status" value="1"/>
</dbReference>
<dbReference type="NCBIfam" id="TIGR01682">
    <property type="entry name" value="moaD"/>
    <property type="match status" value="1"/>
</dbReference>
<evidence type="ECO:0000313" key="5">
    <source>
        <dbReference type="Proteomes" id="UP000829517"/>
    </source>
</evidence>
<dbReference type="InterPro" id="IPR012675">
    <property type="entry name" value="Beta-grasp_dom_sf"/>
</dbReference>
<dbReference type="EMBL" id="JAETXX010000001">
    <property type="protein sequence ID" value="MCF8713979.1"/>
    <property type="molecule type" value="Genomic_DNA"/>
</dbReference>
<name>A0ABS9J0M1_9FLAO</name>
<dbReference type="PANTHER" id="PTHR33359:SF1">
    <property type="entry name" value="MOLYBDOPTERIN SYNTHASE SULFUR CARRIER SUBUNIT"/>
    <property type="match status" value="1"/>
</dbReference>
<reference evidence="4 5" key="1">
    <citation type="submission" date="2021-01" db="EMBL/GenBank/DDBJ databases">
        <title>Genome sequencing of Joostella atrarenae M1-2 (= KCTC 23194).</title>
        <authorList>
            <person name="Zakaria M.R."/>
            <person name="Lam M.Q."/>
            <person name="Chong C.S."/>
        </authorList>
    </citation>
    <scope>NUCLEOTIDE SEQUENCE [LARGE SCALE GENOMIC DNA]</scope>
    <source>
        <strain evidence="4 5">M1-2</strain>
    </source>
</reference>
<comment type="caution">
    <text evidence="4">The sequence shown here is derived from an EMBL/GenBank/DDBJ whole genome shotgun (WGS) entry which is preliminary data.</text>
</comment>
<dbReference type="Proteomes" id="UP000829517">
    <property type="component" value="Unassembled WGS sequence"/>
</dbReference>
<keyword evidence="5" id="KW-1185">Reference proteome</keyword>
<dbReference type="Gene3D" id="3.10.20.30">
    <property type="match status" value="1"/>
</dbReference>
<dbReference type="InterPro" id="IPR016155">
    <property type="entry name" value="Mopterin_synth/thiamin_S_b"/>
</dbReference>
<proteinExistence type="inferred from homology"/>
<dbReference type="InterPro" id="IPR044672">
    <property type="entry name" value="MOCS2A"/>
</dbReference>
<sequence length="79" mass="8723">MNVLLFGITKEIVGDSPLHISVESNVKNVRQLRSFLLKEYPKLQELSSLAIAVNNKYAQEDDNITIDDEIALIPPVSGG</sequence>
<gene>
    <name evidence="4" type="primary">moaD</name>
    <name evidence="4" type="ORF">JM658_03985</name>
</gene>
<dbReference type="Pfam" id="PF02597">
    <property type="entry name" value="ThiS"/>
    <property type="match status" value="1"/>
</dbReference>
<evidence type="ECO:0000256" key="1">
    <source>
        <dbReference type="ARBA" id="ARBA00022741"/>
    </source>
</evidence>